<feature type="binding site" description="in other chain" evidence="6">
    <location>
        <begin position="126"/>
        <end position="134"/>
    </location>
    <ligand>
        <name>5-phospho-alpha-D-ribose 1-diphosphate</name>
        <dbReference type="ChEBI" id="CHEBI:58017"/>
        <note>ligand shared between dimeric partners</note>
    </ligand>
</feature>
<dbReference type="CDD" id="cd06223">
    <property type="entry name" value="PRTases_typeI"/>
    <property type="match status" value="1"/>
</dbReference>
<protein>
    <recommendedName>
        <fullName evidence="2 6">Orotate phosphoribosyltransferase</fullName>
        <shortName evidence="6">OPRT</shortName>
        <shortName evidence="6">OPRTase</shortName>
        <ecNumber evidence="2 6">2.4.2.10</ecNumber>
    </recommendedName>
</protein>
<comment type="subunit">
    <text evidence="6">Homodimer.</text>
</comment>
<comment type="similarity">
    <text evidence="6">Belongs to the purine/pyrimidine phosphoribosyltransferase family. PyrE subfamily.</text>
</comment>
<comment type="pathway">
    <text evidence="1 6">Pyrimidine metabolism; UMP biosynthesis via de novo pathway; UMP from orotate: step 1/2.</text>
</comment>
<dbReference type="InterPro" id="IPR000836">
    <property type="entry name" value="PRTase_dom"/>
</dbReference>
<feature type="binding site" evidence="6">
    <location>
        <position position="104"/>
    </location>
    <ligand>
        <name>5-phospho-alpha-D-ribose 1-diphosphate</name>
        <dbReference type="ChEBI" id="CHEBI:58017"/>
        <note>ligand shared between dimeric partners</note>
    </ligand>
</feature>
<dbReference type="Pfam" id="PF00156">
    <property type="entry name" value="Pribosyltran"/>
    <property type="match status" value="1"/>
</dbReference>
<sequence>MKQNIAREVAQILLKIGAVTFRFDPPYTYTSGIKSPIYLDNRIIISHPNERKKIIDLYVQLIKNNIGLENVDYVSATATAAIPQGAWIADRLGIPMVYCRSDKKGHGKENQIEGSLRKNSNVVIVEDHISTAGSSIGNADAVRKLGGRVSHVVASTTYETKKSLEQLKHAKLKLFTLTTGKVIIEQAVKKEMLNKKQKELVDDWFADPVGWSKKKI</sequence>
<dbReference type="InterPro" id="IPR023031">
    <property type="entry name" value="OPRT"/>
</dbReference>
<feature type="binding site" evidence="6">
    <location>
        <position position="130"/>
    </location>
    <ligand>
        <name>orotate</name>
        <dbReference type="ChEBI" id="CHEBI:30839"/>
    </ligand>
</feature>
<dbReference type="GO" id="GO:0044205">
    <property type="term" value="P:'de novo' UMP biosynthetic process"/>
    <property type="evidence" value="ECO:0007669"/>
    <property type="project" value="UniProtKB-UniRule"/>
</dbReference>
<feature type="binding site" evidence="6">
    <location>
        <position position="100"/>
    </location>
    <ligand>
        <name>5-phospho-alpha-D-ribose 1-diphosphate</name>
        <dbReference type="ChEBI" id="CHEBI:58017"/>
        <note>ligand shared between dimeric partners</note>
    </ligand>
</feature>
<evidence type="ECO:0000256" key="1">
    <source>
        <dbReference type="ARBA" id="ARBA00004889"/>
    </source>
</evidence>
<dbReference type="EMBL" id="LBZM01000020">
    <property type="protein sequence ID" value="KKR71739.1"/>
    <property type="molecule type" value="Genomic_DNA"/>
</dbReference>
<dbReference type="InterPro" id="IPR029057">
    <property type="entry name" value="PRTase-like"/>
</dbReference>
<dbReference type="GO" id="GO:0004588">
    <property type="term" value="F:orotate phosphoribosyltransferase activity"/>
    <property type="evidence" value="ECO:0007669"/>
    <property type="project" value="UniProtKB-UniRule"/>
</dbReference>
<dbReference type="HAMAP" id="MF_01208">
    <property type="entry name" value="PyrE"/>
    <property type="match status" value="1"/>
</dbReference>
<dbReference type="GO" id="GO:0019856">
    <property type="term" value="P:pyrimidine nucleobase biosynthetic process"/>
    <property type="evidence" value="ECO:0007669"/>
    <property type="project" value="TreeGrafter"/>
</dbReference>
<keyword evidence="3 6" id="KW-0328">Glycosyltransferase</keyword>
<name>A0A0G0T423_9BACT</name>
<dbReference type="Proteomes" id="UP000034664">
    <property type="component" value="Unassembled WGS sequence"/>
</dbReference>
<reference evidence="8 9" key="1">
    <citation type="journal article" date="2015" name="Nature">
        <title>rRNA introns, odd ribosomes, and small enigmatic genomes across a large radiation of phyla.</title>
        <authorList>
            <person name="Brown C.T."/>
            <person name="Hug L.A."/>
            <person name="Thomas B.C."/>
            <person name="Sharon I."/>
            <person name="Castelle C.J."/>
            <person name="Singh A."/>
            <person name="Wilkins M.J."/>
            <person name="Williams K.H."/>
            <person name="Banfield J.F."/>
        </authorList>
    </citation>
    <scope>NUCLEOTIDE SEQUENCE [LARGE SCALE GENOMIC DNA]</scope>
</reference>
<accession>A0A0G0T423</accession>
<evidence type="ECO:0000313" key="8">
    <source>
        <dbReference type="EMBL" id="KKR71739.1"/>
    </source>
</evidence>
<dbReference type="UniPathway" id="UPA00070">
    <property type="reaction ID" value="UER00119"/>
</dbReference>
<evidence type="ECO:0000256" key="5">
    <source>
        <dbReference type="ARBA" id="ARBA00022975"/>
    </source>
</evidence>
<evidence type="ECO:0000313" key="9">
    <source>
        <dbReference type="Proteomes" id="UP000034664"/>
    </source>
</evidence>
<dbReference type="PANTHER" id="PTHR19278">
    <property type="entry name" value="OROTATE PHOSPHORIBOSYLTRANSFERASE"/>
    <property type="match status" value="1"/>
</dbReference>
<comment type="caution">
    <text evidence="6">Lacks conserved residue(s) required for the propagation of feature annotation.</text>
</comment>
<comment type="cofactor">
    <cofactor evidence="6">
        <name>Mg(2+)</name>
        <dbReference type="ChEBI" id="CHEBI:18420"/>
    </cofactor>
</comment>
<dbReference type="SUPFAM" id="SSF53271">
    <property type="entry name" value="PRTase-like"/>
    <property type="match status" value="1"/>
</dbReference>
<gene>
    <name evidence="6" type="primary">pyrE</name>
    <name evidence="8" type="ORF">UU14_C0020G0012</name>
</gene>
<evidence type="ECO:0000256" key="2">
    <source>
        <dbReference type="ARBA" id="ARBA00011971"/>
    </source>
</evidence>
<comment type="function">
    <text evidence="6">Catalyzes the transfer of a ribosyl phosphate group from 5-phosphoribose 1-diphosphate to orotate, leading to the formation of orotidine monophosphate (OMP).</text>
</comment>
<evidence type="ECO:0000256" key="3">
    <source>
        <dbReference type="ARBA" id="ARBA00022676"/>
    </source>
</evidence>
<comment type="caution">
    <text evidence="8">The sequence shown here is derived from an EMBL/GenBank/DDBJ whole genome shotgun (WGS) entry which is preliminary data.</text>
</comment>
<proteinExistence type="inferred from homology"/>
<keyword evidence="6" id="KW-0460">Magnesium</keyword>
<dbReference type="EC" id="2.4.2.10" evidence="2 6"/>
<dbReference type="PANTHER" id="PTHR19278:SF9">
    <property type="entry name" value="URIDINE 5'-MONOPHOSPHATE SYNTHASE"/>
    <property type="match status" value="1"/>
</dbReference>
<dbReference type="AlphaFoldDB" id="A0A0G0T423"/>
<evidence type="ECO:0000259" key="7">
    <source>
        <dbReference type="Pfam" id="PF00156"/>
    </source>
</evidence>
<feature type="binding site" evidence="6">
    <location>
        <position position="106"/>
    </location>
    <ligand>
        <name>5-phospho-alpha-D-ribose 1-diphosphate</name>
        <dbReference type="ChEBI" id="CHEBI:58017"/>
        <note>ligand shared between dimeric partners</note>
    </ligand>
</feature>
<dbReference type="Gene3D" id="3.40.50.2020">
    <property type="match status" value="1"/>
</dbReference>
<keyword evidence="4 6" id="KW-0808">Transferase</keyword>
<organism evidence="8 9">
    <name type="scientific">Candidatus Roizmanbacteria bacterium GW2011_GWB1_40_7</name>
    <dbReference type="NCBI Taxonomy" id="1618482"/>
    <lineage>
        <taxon>Bacteria</taxon>
        <taxon>Candidatus Roizmaniibacteriota</taxon>
    </lineage>
</organism>
<feature type="domain" description="Phosphoribosyltransferase" evidence="7">
    <location>
        <begin position="46"/>
        <end position="153"/>
    </location>
</feature>
<evidence type="ECO:0000256" key="4">
    <source>
        <dbReference type="ARBA" id="ARBA00022679"/>
    </source>
</evidence>
<keyword evidence="5 6" id="KW-0665">Pyrimidine biosynthesis</keyword>
<evidence type="ECO:0000256" key="6">
    <source>
        <dbReference type="HAMAP-Rule" id="MF_01208"/>
    </source>
</evidence>
<dbReference type="GO" id="GO:0000287">
    <property type="term" value="F:magnesium ion binding"/>
    <property type="evidence" value="ECO:0007669"/>
    <property type="project" value="UniProtKB-UniRule"/>
</dbReference>
<comment type="catalytic activity">
    <reaction evidence="6">
        <text>orotidine 5'-phosphate + diphosphate = orotate + 5-phospho-alpha-D-ribose 1-diphosphate</text>
        <dbReference type="Rhea" id="RHEA:10380"/>
        <dbReference type="ChEBI" id="CHEBI:30839"/>
        <dbReference type="ChEBI" id="CHEBI:33019"/>
        <dbReference type="ChEBI" id="CHEBI:57538"/>
        <dbReference type="ChEBI" id="CHEBI:58017"/>
        <dbReference type="EC" id="2.4.2.10"/>
    </reaction>
</comment>